<reference evidence="2" key="1">
    <citation type="journal article" date="2021" name="Microorganisms">
        <title>Phylogenomic Reconstruction and Metabolic Potential of the Genus Aminobacter.</title>
        <authorList>
            <person name="Artuso I."/>
            <person name="Turrini P."/>
            <person name="Pirolo M."/>
            <person name="Lugli G.A."/>
            <person name="Ventura M."/>
            <person name="Visca P."/>
        </authorList>
    </citation>
    <scope>NUCLEOTIDE SEQUENCE</scope>
    <source>
        <strain evidence="2">LMG 26462</strain>
    </source>
</reference>
<dbReference type="Pfam" id="PF01755">
    <property type="entry name" value="Glyco_transf_25"/>
    <property type="match status" value="1"/>
</dbReference>
<reference evidence="2" key="2">
    <citation type="submission" date="2021-03" db="EMBL/GenBank/DDBJ databases">
        <authorList>
            <person name="Artuso I."/>
            <person name="Turrini P."/>
            <person name="Pirolo M."/>
            <person name="Lugli G.A."/>
            <person name="Ventura M."/>
            <person name="Visca P."/>
        </authorList>
    </citation>
    <scope>NUCLEOTIDE SEQUENCE</scope>
    <source>
        <strain evidence="2">LMG 26462</strain>
    </source>
</reference>
<proteinExistence type="predicted"/>
<dbReference type="Proteomes" id="UP001138921">
    <property type="component" value="Unassembled WGS sequence"/>
</dbReference>
<keyword evidence="3" id="KW-1185">Reference proteome</keyword>
<dbReference type="CDD" id="cd06532">
    <property type="entry name" value="Glyco_transf_25"/>
    <property type="match status" value="1"/>
</dbReference>
<accession>A0A9X1AAT3</accession>
<evidence type="ECO:0000313" key="3">
    <source>
        <dbReference type="Proteomes" id="UP001138921"/>
    </source>
</evidence>
<feature type="domain" description="Glycosyl transferase family 25" evidence="1">
    <location>
        <begin position="25"/>
        <end position="198"/>
    </location>
</feature>
<evidence type="ECO:0000259" key="1">
    <source>
        <dbReference type="Pfam" id="PF01755"/>
    </source>
</evidence>
<dbReference type="InterPro" id="IPR002654">
    <property type="entry name" value="Glyco_trans_25"/>
</dbReference>
<sequence>MLRALACLMATAGRGHDYGRDRALNIYFINLDRSPGRLDWFMAQVAGVDVATVRVPAVDAKQLPDEEFERLRRLSSGVNSMSPAEMACLLSHRKAWALVAEGEDDWAFVAEDDIHFSADAANFLNSDRWIPAGVDIVRAETDLARAELSHKTWGEPAGHELRRLKSAQLGSAGYFVSRSAARRLLDHTERHCEPADVILYSPEDGMLGEFVVLQLMPAFCIQDMWALNATVGGSLTSQIAQDRRQFHRSDPRSARRRGMAKLTHEFWRVGRQLARPFRMALLATARQSVFKKVSIDLTTQSDTQRAR</sequence>
<organism evidence="2 3">
    <name type="scientific">Aminobacter anthyllidis</name>
    <dbReference type="NCBI Taxonomy" id="1035067"/>
    <lineage>
        <taxon>Bacteria</taxon>
        <taxon>Pseudomonadati</taxon>
        <taxon>Pseudomonadota</taxon>
        <taxon>Alphaproteobacteria</taxon>
        <taxon>Hyphomicrobiales</taxon>
        <taxon>Phyllobacteriaceae</taxon>
        <taxon>Aminobacter</taxon>
    </lineage>
</organism>
<protein>
    <submittedName>
        <fullName evidence="2">Glycosyltransferase family 25 protein</fullName>
    </submittedName>
</protein>
<name>A0A9X1AAT3_9HYPH</name>
<gene>
    <name evidence="2" type="ORF">J1C56_12745</name>
</gene>
<dbReference type="AlphaFoldDB" id="A0A9X1AAT3"/>
<evidence type="ECO:0000313" key="2">
    <source>
        <dbReference type="EMBL" id="MBT1156460.1"/>
    </source>
</evidence>
<dbReference type="EMBL" id="JAFLWW010000003">
    <property type="protein sequence ID" value="MBT1156460.1"/>
    <property type="molecule type" value="Genomic_DNA"/>
</dbReference>
<comment type="caution">
    <text evidence="2">The sequence shown here is derived from an EMBL/GenBank/DDBJ whole genome shotgun (WGS) entry which is preliminary data.</text>
</comment>